<dbReference type="SUPFAM" id="SSF54001">
    <property type="entry name" value="Cysteine proteinases"/>
    <property type="match status" value="1"/>
</dbReference>
<dbReference type="GeneID" id="105364599"/>
<dbReference type="AlphaFoldDB" id="A0AAJ7DYB6"/>
<dbReference type="PANTHER" id="PTHR48153:SF2">
    <property type="entry name" value="UFM1-SPECIFIC PROTEASE 2"/>
    <property type="match status" value="1"/>
</dbReference>
<dbReference type="RefSeq" id="XP_011500881.1">
    <property type="nucleotide sequence ID" value="XM_011502579.1"/>
</dbReference>
<evidence type="ECO:0000256" key="4">
    <source>
        <dbReference type="ARBA" id="ARBA00022801"/>
    </source>
</evidence>
<dbReference type="PANTHER" id="PTHR48153">
    <property type="entry name" value="UFM1-SPECIFIC PROTEASE 2"/>
    <property type="match status" value="1"/>
</dbReference>
<dbReference type="Gene3D" id="3.90.70.130">
    <property type="match status" value="1"/>
</dbReference>
<comment type="similarity">
    <text evidence="1">Belongs to the peptidase C78 family.</text>
</comment>
<gene>
    <name evidence="10" type="primary">LOC105364599</name>
</gene>
<dbReference type="InterPro" id="IPR058757">
    <property type="entry name" value="UFSP2_MPN_N"/>
</dbReference>
<evidence type="ECO:0000259" key="6">
    <source>
        <dbReference type="Pfam" id="PF07910"/>
    </source>
</evidence>
<sequence>MVQQLNILQNVIQRLSNIRTDITGYLYGIVYEETLTIISFSLNSIDDDENEIKPLDVQYHMPTEVNLIGILYVDQEKPVTPDTFKDIDGTDNPLIIKYCSYSDTISPFYYINETLQPTTYEEISNDFFKNFFCVRAITNLPLFSEKKKVLEALQQIIKNIDPEKLGFYFKKTKRHFFKLKNSNNDCFQEILYEELANSLFMSHFNSIPIDTVTVSIFSRISLDKSSEKQLLAPVLKYFEHGEYYKCYVKIDALALISKKITLARFFEILVESIRRNLRLISTSFHYYSKIKDATVCLPEPIHFNPLILGHLLTVVYPNKWSNLQTSEYRKHLHRKFGIDMTKPCFRKGSSLLLLYKYNDDLLVNPHKYVKNPTNSQVDIVHGLYQFYHYTSADTNWGCAYRALQTISSWFRFQGYTEKDVPQISEIQECLVDIGDKPSSFLNSSQWIGSTEVGYVLESLFNVSVKILCASSGSEMVKLVIHLADHFKTQGTPVMIGGNRLAYVILGVSYNDQYENVKFLILDPHYIGAENLKQITTKGYCGWKDKNFWAKNAFYNMCLPQISTNLY</sequence>
<keyword evidence="4" id="KW-0378">Hydrolase</keyword>
<evidence type="ECO:0000256" key="5">
    <source>
        <dbReference type="ARBA" id="ARBA00022807"/>
    </source>
</evidence>
<dbReference type="InterPro" id="IPR038765">
    <property type="entry name" value="Papain-like_cys_pep_sf"/>
</dbReference>
<protein>
    <submittedName>
        <fullName evidence="10">Ufm1-specific protease 2-like</fullName>
    </submittedName>
</protein>
<feature type="domain" description="UFSP2 N-terminal MPN-like" evidence="8">
    <location>
        <begin position="1"/>
        <end position="127"/>
    </location>
</feature>
<dbReference type="GO" id="GO:0005634">
    <property type="term" value="C:nucleus"/>
    <property type="evidence" value="ECO:0007669"/>
    <property type="project" value="TreeGrafter"/>
</dbReference>
<evidence type="ECO:0000259" key="8">
    <source>
        <dbReference type="Pfam" id="PF26560"/>
    </source>
</evidence>
<dbReference type="Pfam" id="PF20908">
    <property type="entry name" value="UfSP2_N"/>
    <property type="match status" value="1"/>
</dbReference>
<dbReference type="Pfam" id="PF07910">
    <property type="entry name" value="Peptidase_C78"/>
    <property type="match status" value="1"/>
</dbReference>
<dbReference type="CTD" id="55325"/>
<name>A0AAJ7DYB6_9HYME</name>
<dbReference type="Proteomes" id="UP000695007">
    <property type="component" value="Unplaced"/>
</dbReference>
<dbReference type="GO" id="GO:0005783">
    <property type="term" value="C:endoplasmic reticulum"/>
    <property type="evidence" value="ECO:0007669"/>
    <property type="project" value="TreeGrafter"/>
</dbReference>
<evidence type="ECO:0000256" key="3">
    <source>
        <dbReference type="ARBA" id="ARBA00022786"/>
    </source>
</evidence>
<dbReference type="GO" id="GO:0071567">
    <property type="term" value="F:deUFMylase activity"/>
    <property type="evidence" value="ECO:0007669"/>
    <property type="project" value="TreeGrafter"/>
</dbReference>
<keyword evidence="3" id="KW-0833">Ubl conjugation pathway</keyword>
<evidence type="ECO:0000313" key="10">
    <source>
        <dbReference type="RefSeq" id="XP_011500881.1"/>
    </source>
</evidence>
<keyword evidence="2" id="KW-0645">Protease</keyword>
<reference evidence="10" key="1">
    <citation type="submission" date="2025-08" db="UniProtKB">
        <authorList>
            <consortium name="RefSeq"/>
        </authorList>
    </citation>
    <scope>IDENTIFICATION</scope>
</reference>
<feature type="domain" description="UFSP2 second" evidence="7">
    <location>
        <begin position="217"/>
        <end position="349"/>
    </location>
</feature>
<evidence type="ECO:0000313" key="9">
    <source>
        <dbReference type="Proteomes" id="UP000695007"/>
    </source>
</evidence>
<feature type="domain" description="UFSP1/2/DUB catalytic" evidence="6">
    <location>
        <begin position="376"/>
        <end position="557"/>
    </location>
</feature>
<dbReference type="Pfam" id="PF26560">
    <property type="entry name" value="UFSP2_MPN_insect"/>
    <property type="match status" value="1"/>
</dbReference>
<proteinExistence type="inferred from homology"/>
<keyword evidence="5" id="KW-0788">Thiol protease</keyword>
<evidence type="ECO:0000256" key="1">
    <source>
        <dbReference type="ARBA" id="ARBA00008552"/>
    </source>
</evidence>
<accession>A0AAJ7DYB6</accession>
<organism evidence="9 10">
    <name type="scientific">Ceratosolen solmsi marchali</name>
    <dbReference type="NCBI Taxonomy" id="326594"/>
    <lineage>
        <taxon>Eukaryota</taxon>
        <taxon>Metazoa</taxon>
        <taxon>Ecdysozoa</taxon>
        <taxon>Arthropoda</taxon>
        <taxon>Hexapoda</taxon>
        <taxon>Insecta</taxon>
        <taxon>Pterygota</taxon>
        <taxon>Neoptera</taxon>
        <taxon>Endopterygota</taxon>
        <taxon>Hymenoptera</taxon>
        <taxon>Apocrita</taxon>
        <taxon>Proctotrupomorpha</taxon>
        <taxon>Chalcidoidea</taxon>
        <taxon>Agaonidae</taxon>
        <taxon>Agaoninae</taxon>
        <taxon>Ceratosolen</taxon>
    </lineage>
</organism>
<dbReference type="GO" id="GO:0006508">
    <property type="term" value="P:proteolysis"/>
    <property type="evidence" value="ECO:0007669"/>
    <property type="project" value="UniProtKB-KW"/>
</dbReference>
<dbReference type="InterPro" id="IPR012462">
    <property type="entry name" value="UFSP1/2_DUB_cat"/>
</dbReference>
<evidence type="ECO:0000256" key="2">
    <source>
        <dbReference type="ARBA" id="ARBA00022670"/>
    </source>
</evidence>
<dbReference type="InterPro" id="IPR049387">
    <property type="entry name" value="UFSP2-like_2nd"/>
</dbReference>
<keyword evidence="9" id="KW-1185">Reference proteome</keyword>
<evidence type="ECO:0000259" key="7">
    <source>
        <dbReference type="Pfam" id="PF20908"/>
    </source>
</evidence>
<dbReference type="KEGG" id="csol:105364599"/>